<gene>
    <name evidence="1" type="ORF">MNBD_ALPHA02-77</name>
</gene>
<organism evidence="1">
    <name type="scientific">hydrothermal vent metagenome</name>
    <dbReference type="NCBI Taxonomy" id="652676"/>
    <lineage>
        <taxon>unclassified sequences</taxon>
        <taxon>metagenomes</taxon>
        <taxon>ecological metagenomes</taxon>
    </lineage>
</organism>
<sequence>MIFRRTVVALIFLLFFSSLGFGTEIGKIYHIKFNWKTQKTVSAFYEMTTYIYQAMGKKREVLFYTEYGNLTDIYLWLSDDDSYAKMQSVISLAKNDYIEAMIDPDSTVRTPLHKIFTEANRGNNEAVCEIHKTMEFMDGDDAWAYLQKMQDLIVIRGHLIAMLYMGKTEKEFDIIFSFFGDCVSKDAIVADLVNILPANSGRRSFGN</sequence>
<accession>A0A3B0RJ53</accession>
<proteinExistence type="predicted"/>
<dbReference type="AlphaFoldDB" id="A0A3B0RJ53"/>
<dbReference type="EMBL" id="UOED01000038">
    <property type="protein sequence ID" value="VAV88836.1"/>
    <property type="molecule type" value="Genomic_DNA"/>
</dbReference>
<reference evidence="1" key="1">
    <citation type="submission" date="2018-06" db="EMBL/GenBank/DDBJ databases">
        <authorList>
            <person name="Zhirakovskaya E."/>
        </authorList>
    </citation>
    <scope>NUCLEOTIDE SEQUENCE</scope>
</reference>
<protein>
    <submittedName>
        <fullName evidence="1">Uncharacterized protein</fullName>
    </submittedName>
</protein>
<evidence type="ECO:0000313" key="1">
    <source>
        <dbReference type="EMBL" id="VAV88836.1"/>
    </source>
</evidence>
<name>A0A3B0RJ53_9ZZZZ</name>